<dbReference type="InterPro" id="IPR014710">
    <property type="entry name" value="RmlC-like_jellyroll"/>
</dbReference>
<evidence type="ECO:0000256" key="5">
    <source>
        <dbReference type="ARBA" id="ARBA00022695"/>
    </source>
</evidence>
<dbReference type="GO" id="GO:0009298">
    <property type="term" value="P:GDP-mannose biosynthetic process"/>
    <property type="evidence" value="ECO:0007669"/>
    <property type="project" value="TreeGrafter"/>
</dbReference>
<dbReference type="NCBIfam" id="TIGR01479">
    <property type="entry name" value="GMP_PMI"/>
    <property type="match status" value="1"/>
</dbReference>
<evidence type="ECO:0000256" key="8">
    <source>
        <dbReference type="ARBA" id="ARBA00047343"/>
    </source>
</evidence>
<dbReference type="CDD" id="cd02213">
    <property type="entry name" value="cupin_PMI_typeII_C"/>
    <property type="match status" value="1"/>
</dbReference>
<evidence type="ECO:0000313" key="13">
    <source>
        <dbReference type="EMBL" id="GGF98080.1"/>
    </source>
</evidence>
<dbReference type="InterPro" id="IPR051161">
    <property type="entry name" value="Mannose-6P_isomerase_type2"/>
</dbReference>
<reference evidence="13" key="2">
    <citation type="submission" date="2020-09" db="EMBL/GenBank/DDBJ databases">
        <authorList>
            <person name="Sun Q."/>
            <person name="Zhou Y."/>
        </authorList>
    </citation>
    <scope>NUCLEOTIDE SEQUENCE</scope>
    <source>
        <strain evidence="13">CGMCC 1.12181</strain>
    </source>
</reference>
<dbReference type="Gene3D" id="2.60.120.10">
    <property type="entry name" value="Jelly Rolls"/>
    <property type="match status" value="1"/>
</dbReference>
<gene>
    <name evidence="13" type="primary">wbpW</name>
    <name evidence="13" type="ORF">GCM10011365_19260</name>
</gene>
<evidence type="ECO:0000259" key="10">
    <source>
        <dbReference type="Pfam" id="PF00483"/>
    </source>
</evidence>
<dbReference type="AlphaFoldDB" id="A0A917CWE5"/>
<proteinExistence type="inferred from homology"/>
<dbReference type="InterPro" id="IPR049577">
    <property type="entry name" value="GMPP_N"/>
</dbReference>
<dbReference type="FunFam" id="2.60.120.10:FF:000032">
    <property type="entry name" value="Mannose-1-phosphate guanylyltransferase/mannose-6-phosphate isomerase"/>
    <property type="match status" value="1"/>
</dbReference>
<protein>
    <recommendedName>
        <fullName evidence="3">mannose-1-phosphate guanylyltransferase</fullName>
        <ecNumber evidence="3">2.7.7.13</ecNumber>
    </recommendedName>
</protein>
<dbReference type="SUPFAM" id="SSF51182">
    <property type="entry name" value="RmlC-like cupins"/>
    <property type="match status" value="1"/>
</dbReference>
<evidence type="ECO:0000313" key="14">
    <source>
        <dbReference type="Proteomes" id="UP000605253"/>
    </source>
</evidence>
<dbReference type="PANTHER" id="PTHR46390">
    <property type="entry name" value="MANNOSE-1-PHOSPHATE GUANYLYLTRANSFERASE"/>
    <property type="match status" value="1"/>
</dbReference>
<dbReference type="FunFam" id="3.90.550.10:FF:000046">
    <property type="entry name" value="Mannose-1-phosphate guanylyltransferase (GDP)"/>
    <property type="match status" value="1"/>
</dbReference>
<evidence type="ECO:0000256" key="9">
    <source>
        <dbReference type="RuleBase" id="RU004190"/>
    </source>
</evidence>
<evidence type="ECO:0000256" key="6">
    <source>
        <dbReference type="ARBA" id="ARBA00022741"/>
    </source>
</evidence>
<dbReference type="InterPro" id="IPR054566">
    <property type="entry name" value="ManC/GMP-like_b-helix"/>
</dbReference>
<dbReference type="GO" id="GO:0016853">
    <property type="term" value="F:isomerase activity"/>
    <property type="evidence" value="ECO:0007669"/>
    <property type="project" value="UniProtKB-KW"/>
</dbReference>
<accession>A0A917CWE5</accession>
<keyword evidence="4 13" id="KW-0808">Transferase</keyword>
<dbReference type="GO" id="GO:0000271">
    <property type="term" value="P:polysaccharide biosynthetic process"/>
    <property type="evidence" value="ECO:0007669"/>
    <property type="project" value="InterPro"/>
</dbReference>
<keyword evidence="13" id="KW-0413">Isomerase</keyword>
<evidence type="ECO:0000256" key="7">
    <source>
        <dbReference type="ARBA" id="ARBA00023134"/>
    </source>
</evidence>
<comment type="catalytic activity">
    <reaction evidence="8">
        <text>alpha-D-mannose 1-phosphate + GTP + H(+) = GDP-alpha-D-mannose + diphosphate</text>
        <dbReference type="Rhea" id="RHEA:15229"/>
        <dbReference type="ChEBI" id="CHEBI:15378"/>
        <dbReference type="ChEBI" id="CHEBI:33019"/>
        <dbReference type="ChEBI" id="CHEBI:37565"/>
        <dbReference type="ChEBI" id="CHEBI:57527"/>
        <dbReference type="ChEBI" id="CHEBI:58409"/>
        <dbReference type="EC" id="2.7.7.13"/>
    </reaction>
</comment>
<evidence type="ECO:0000256" key="2">
    <source>
        <dbReference type="ARBA" id="ARBA00006115"/>
    </source>
</evidence>
<feature type="domain" description="Mannose-6-phosphate isomerase type II C-terminal" evidence="11">
    <location>
        <begin position="358"/>
        <end position="470"/>
    </location>
</feature>
<keyword evidence="5" id="KW-0548">Nucleotidyltransferase</keyword>
<comment type="caution">
    <text evidence="13">The sequence shown here is derived from an EMBL/GenBank/DDBJ whole genome shotgun (WGS) entry which is preliminary data.</text>
</comment>
<dbReference type="InterPro" id="IPR006375">
    <property type="entry name" value="Man1P_GuaTrfase/Man6P_Isoase"/>
</dbReference>
<dbReference type="GO" id="GO:0005525">
    <property type="term" value="F:GTP binding"/>
    <property type="evidence" value="ECO:0007669"/>
    <property type="project" value="UniProtKB-KW"/>
</dbReference>
<dbReference type="InterPro" id="IPR011051">
    <property type="entry name" value="RmlC_Cupin_sf"/>
</dbReference>
<reference evidence="13" key="1">
    <citation type="journal article" date="2014" name="Int. J. Syst. Evol. Microbiol.">
        <title>Complete genome sequence of Corynebacterium casei LMG S-19264T (=DSM 44701T), isolated from a smear-ripened cheese.</title>
        <authorList>
            <consortium name="US DOE Joint Genome Institute (JGI-PGF)"/>
            <person name="Walter F."/>
            <person name="Albersmeier A."/>
            <person name="Kalinowski J."/>
            <person name="Ruckert C."/>
        </authorList>
    </citation>
    <scope>NUCLEOTIDE SEQUENCE</scope>
    <source>
        <strain evidence="13">CGMCC 1.12181</strain>
    </source>
</reference>
<dbReference type="GO" id="GO:0004475">
    <property type="term" value="F:mannose-1-phosphate guanylyltransferase (GTP) activity"/>
    <property type="evidence" value="ECO:0007669"/>
    <property type="project" value="UniProtKB-EC"/>
</dbReference>
<dbReference type="EMBL" id="BMEO01000008">
    <property type="protein sequence ID" value="GGF98080.1"/>
    <property type="molecule type" value="Genomic_DNA"/>
</dbReference>
<name>A0A917CWE5_9GAMM</name>
<evidence type="ECO:0000256" key="3">
    <source>
        <dbReference type="ARBA" id="ARBA00012387"/>
    </source>
</evidence>
<dbReference type="InterPro" id="IPR001538">
    <property type="entry name" value="Man6P_isomerase-2_C"/>
</dbReference>
<dbReference type="Pfam" id="PF01050">
    <property type="entry name" value="MannoseP_isomer"/>
    <property type="match status" value="1"/>
</dbReference>
<dbReference type="EC" id="2.7.7.13" evidence="3"/>
<feature type="domain" description="Nucleotidyl transferase" evidence="10">
    <location>
        <begin position="5"/>
        <end position="284"/>
    </location>
</feature>
<evidence type="ECO:0000259" key="12">
    <source>
        <dbReference type="Pfam" id="PF22640"/>
    </source>
</evidence>
<comment type="pathway">
    <text evidence="1">Nucleotide-sugar biosynthesis; GDP-alpha-D-mannose biosynthesis; GDP-alpha-D-mannose from alpha-D-mannose 1-phosphate (GTP route): step 1/1.</text>
</comment>
<keyword evidence="7" id="KW-0342">GTP-binding</keyword>
<dbReference type="CDD" id="cd02509">
    <property type="entry name" value="GDP-M1P_Guanylyltransferase"/>
    <property type="match status" value="1"/>
</dbReference>
<keyword evidence="6" id="KW-0547">Nucleotide-binding</keyword>
<dbReference type="RefSeq" id="WP_188365528.1">
    <property type="nucleotide sequence ID" value="NZ_BAABJF010000022.1"/>
</dbReference>
<dbReference type="InterPro" id="IPR029044">
    <property type="entry name" value="Nucleotide-diphossugar_trans"/>
</dbReference>
<evidence type="ECO:0000256" key="1">
    <source>
        <dbReference type="ARBA" id="ARBA00004823"/>
    </source>
</evidence>
<dbReference type="Pfam" id="PF22640">
    <property type="entry name" value="ManC_GMP_beta-helix"/>
    <property type="match status" value="1"/>
</dbReference>
<organism evidence="13 14">
    <name type="scientific">Marinicella pacifica</name>
    <dbReference type="NCBI Taxonomy" id="1171543"/>
    <lineage>
        <taxon>Bacteria</taxon>
        <taxon>Pseudomonadati</taxon>
        <taxon>Pseudomonadota</taxon>
        <taxon>Gammaproteobacteria</taxon>
        <taxon>Lysobacterales</taxon>
        <taxon>Marinicellaceae</taxon>
        <taxon>Marinicella</taxon>
    </lineage>
</organism>
<evidence type="ECO:0000256" key="4">
    <source>
        <dbReference type="ARBA" id="ARBA00022679"/>
    </source>
</evidence>
<sequence>MNIIPVILSGGAGTRLWPVSRQAYPKPFMQLSDGQSLAALTFGRALKVATDNTVLTVTSRDYYFLCKDIYQANPQADMRKQYFLLEPSGRNTAPAIALAALQTQQLYGNEAIMVVMPSDHLIKDEELFIDTVKTAAQQASQGFLTTFGIYPTAPETGYGYIKAGQSLTAEGVSEIAEFVEKPDLATAKKYLASGEYSWNSGMFCFQVGALLQAFEDTAPDVLAAAKNCFDAVDSNQQQIEFNADLFTQLPDISIDYAIMEKAKKRAVVDSRFDWNDIGSWNAMAGLLDSDESGNRIEGKAVTVDARNNYIRAGDRLVAVVGVDDLMVVDTTDAVLIAHKNKSQGVKDVVQFLKAKAHDAAIYHTTVHRPWGSYTILEDEDDCKVKRLVVKPGQVLSLQKHYKRSEHWTVVTGTAKVRVGDDEFMLNENESVHIPVETLHRLENTTDTDIALIEVQCGSYFGEDDIVRYEDIYGRVKDQKAQ</sequence>
<dbReference type="Pfam" id="PF00483">
    <property type="entry name" value="NTP_transferase"/>
    <property type="match status" value="1"/>
</dbReference>
<dbReference type="Proteomes" id="UP000605253">
    <property type="component" value="Unassembled WGS sequence"/>
</dbReference>
<comment type="similarity">
    <text evidence="2 9">Belongs to the mannose-6-phosphate isomerase type 2 family.</text>
</comment>
<evidence type="ECO:0000259" key="11">
    <source>
        <dbReference type="Pfam" id="PF01050"/>
    </source>
</evidence>
<dbReference type="Gene3D" id="3.90.550.10">
    <property type="entry name" value="Spore Coat Polysaccharide Biosynthesis Protein SpsA, Chain A"/>
    <property type="match status" value="1"/>
</dbReference>
<keyword evidence="14" id="KW-1185">Reference proteome</keyword>
<dbReference type="SUPFAM" id="SSF53448">
    <property type="entry name" value="Nucleotide-diphospho-sugar transferases"/>
    <property type="match status" value="1"/>
</dbReference>
<dbReference type="InterPro" id="IPR005835">
    <property type="entry name" value="NTP_transferase_dom"/>
</dbReference>
<dbReference type="PANTHER" id="PTHR46390:SF1">
    <property type="entry name" value="MANNOSE-1-PHOSPHATE GUANYLYLTRANSFERASE"/>
    <property type="match status" value="1"/>
</dbReference>
<feature type="domain" description="MannoseP isomerase/GMP-like beta-helix" evidence="12">
    <location>
        <begin position="298"/>
        <end position="350"/>
    </location>
</feature>